<dbReference type="KEGG" id="harc:HARCEL1_12630"/>
<feature type="compositionally biased region" description="Polar residues" evidence="1">
    <location>
        <begin position="1"/>
        <end position="14"/>
    </location>
</feature>
<sequence>MDDTAVTSSSNATISDIGEQETDFEPTARPDDVFFAIVDPEHLVEVATVHGQTDGNAVVLVRGEHGLRVRGRSYNCYWFDIDLPRRVLELIEGDDADFWIDPDALGEVARTTQSDRVALRGTPDGHLILESPDGVTDLYADSLPLLKEDSEEESMNPEQPKSELRETNRFDLTEVSHVYNKYGSFSVDAELLQGIASADRNHDHMILSVDVADDTVEWSFFDIEEETHTVGLSIGPDRLASVPTSAGDELQTDATIHRPICREGFEDAVATFRGSVEIWFSHIFLSQVYAQYTRGAGGLPVYALLGHEQEAESTMEEMLELS</sequence>
<keyword evidence="3" id="KW-1185">Reference proteome</keyword>
<dbReference type="AlphaFoldDB" id="A0A2R4X3V8"/>
<evidence type="ECO:0000256" key="1">
    <source>
        <dbReference type="SAM" id="MobiDB-lite"/>
    </source>
</evidence>
<evidence type="ECO:0000313" key="3">
    <source>
        <dbReference type="Proteomes" id="UP000244727"/>
    </source>
</evidence>
<dbReference type="GeneID" id="36513367"/>
<dbReference type="Proteomes" id="UP000244727">
    <property type="component" value="Chromosome"/>
</dbReference>
<protein>
    <submittedName>
        <fullName evidence="2">Uncharacterized protein</fullName>
    </submittedName>
</protein>
<reference evidence="2 3" key="1">
    <citation type="submission" date="2018-04" db="EMBL/GenBank/DDBJ databases">
        <title>Halococcoides cellulosivorans gen. nov., sp. nov., an extremely halophilic cellulose-utilizing haloarchaeon from hypersaline lakes.</title>
        <authorList>
            <person name="Sorokin D.Y."/>
            <person name="Toshchakov S.V."/>
            <person name="Samarov N.I."/>
            <person name="Korzhenkov A."/>
            <person name="Kublanov I.V."/>
        </authorList>
    </citation>
    <scope>NUCLEOTIDE SEQUENCE [LARGE SCALE GENOMIC DNA]</scope>
    <source>
        <strain evidence="2 3">HArcel1</strain>
    </source>
</reference>
<dbReference type="RefSeq" id="WP_108383933.1">
    <property type="nucleotide sequence ID" value="NZ_CP028858.1"/>
</dbReference>
<feature type="region of interest" description="Disordered" evidence="1">
    <location>
        <begin position="1"/>
        <end position="26"/>
    </location>
</feature>
<name>A0A2R4X3V8_9EURY</name>
<proteinExistence type="predicted"/>
<organism evidence="2 3">
    <name type="scientific">Halococcoides cellulosivorans</name>
    <dbReference type="NCBI Taxonomy" id="1679096"/>
    <lineage>
        <taxon>Archaea</taxon>
        <taxon>Methanobacteriati</taxon>
        <taxon>Methanobacteriota</taxon>
        <taxon>Stenosarchaea group</taxon>
        <taxon>Halobacteria</taxon>
        <taxon>Halobacteriales</taxon>
        <taxon>Haloarculaceae</taxon>
        <taxon>Halococcoides</taxon>
    </lineage>
</organism>
<evidence type="ECO:0000313" key="2">
    <source>
        <dbReference type="EMBL" id="AWB28485.1"/>
    </source>
</evidence>
<gene>
    <name evidence="2" type="ORF">HARCEL1_12630</name>
</gene>
<dbReference type="EMBL" id="CP028858">
    <property type="protein sequence ID" value="AWB28485.1"/>
    <property type="molecule type" value="Genomic_DNA"/>
</dbReference>
<accession>A0A2R4X3V8</accession>